<feature type="non-terminal residue" evidence="2">
    <location>
        <position position="1"/>
    </location>
</feature>
<reference evidence="2 3" key="1">
    <citation type="submission" date="2021-06" db="EMBL/GenBank/DDBJ databases">
        <authorList>
            <person name="Palmer J.M."/>
        </authorList>
    </citation>
    <scope>NUCLEOTIDE SEQUENCE [LARGE SCALE GENOMIC DNA]</scope>
    <source>
        <strain evidence="2 3">GA_2019</strain>
        <tissue evidence="2">Muscle</tissue>
    </source>
</reference>
<dbReference type="Proteomes" id="UP001476798">
    <property type="component" value="Unassembled WGS sequence"/>
</dbReference>
<protein>
    <submittedName>
        <fullName evidence="2">Uncharacterized protein</fullName>
    </submittedName>
</protein>
<sequence>ESSACRHPTIVNNPGWHICNICSFTLPVIAVDAEQVSSLGSEEDDEVGLWSLEPQDCHESPNKTSLTPSEVTEEPSSPAYFTRLLSPGSRICWDQVESEAPGEEDATYASTDREGDQEPLRMYCKS</sequence>
<organism evidence="2 3">
    <name type="scientific">Goodea atripinnis</name>
    <dbReference type="NCBI Taxonomy" id="208336"/>
    <lineage>
        <taxon>Eukaryota</taxon>
        <taxon>Metazoa</taxon>
        <taxon>Chordata</taxon>
        <taxon>Craniata</taxon>
        <taxon>Vertebrata</taxon>
        <taxon>Euteleostomi</taxon>
        <taxon>Actinopterygii</taxon>
        <taxon>Neopterygii</taxon>
        <taxon>Teleostei</taxon>
        <taxon>Neoteleostei</taxon>
        <taxon>Acanthomorphata</taxon>
        <taxon>Ovalentaria</taxon>
        <taxon>Atherinomorphae</taxon>
        <taxon>Cyprinodontiformes</taxon>
        <taxon>Goodeidae</taxon>
        <taxon>Goodea</taxon>
    </lineage>
</organism>
<name>A0ABV0PV12_9TELE</name>
<evidence type="ECO:0000313" key="2">
    <source>
        <dbReference type="EMBL" id="MEQ2187253.1"/>
    </source>
</evidence>
<dbReference type="EMBL" id="JAHRIO010090064">
    <property type="protein sequence ID" value="MEQ2187253.1"/>
    <property type="molecule type" value="Genomic_DNA"/>
</dbReference>
<evidence type="ECO:0000313" key="3">
    <source>
        <dbReference type="Proteomes" id="UP001476798"/>
    </source>
</evidence>
<proteinExistence type="predicted"/>
<feature type="region of interest" description="Disordered" evidence="1">
    <location>
        <begin position="98"/>
        <end position="126"/>
    </location>
</feature>
<keyword evidence="3" id="KW-1185">Reference proteome</keyword>
<evidence type="ECO:0000256" key="1">
    <source>
        <dbReference type="SAM" id="MobiDB-lite"/>
    </source>
</evidence>
<feature type="region of interest" description="Disordered" evidence="1">
    <location>
        <begin position="52"/>
        <end position="77"/>
    </location>
</feature>
<comment type="caution">
    <text evidence="2">The sequence shown here is derived from an EMBL/GenBank/DDBJ whole genome shotgun (WGS) entry which is preliminary data.</text>
</comment>
<gene>
    <name evidence="2" type="ORF">GOODEAATRI_002804</name>
</gene>
<accession>A0ABV0PV12</accession>